<dbReference type="RefSeq" id="XP_025513354.1">
    <property type="nucleotide sequence ID" value="XM_025660539.1"/>
</dbReference>
<gene>
    <name evidence="1" type="ORF">BO85DRAFT_451216</name>
</gene>
<protein>
    <submittedName>
        <fullName evidence="1">Uncharacterized protein</fullName>
    </submittedName>
</protein>
<dbReference type="AlphaFoldDB" id="A0A8G1VKM0"/>
<dbReference type="EMBL" id="KZ825068">
    <property type="protein sequence ID" value="RAH55432.1"/>
    <property type="molecule type" value="Genomic_DNA"/>
</dbReference>
<proteinExistence type="predicted"/>
<organism evidence="1 2">
    <name type="scientific">Aspergillus piperis CBS 112811</name>
    <dbReference type="NCBI Taxonomy" id="1448313"/>
    <lineage>
        <taxon>Eukaryota</taxon>
        <taxon>Fungi</taxon>
        <taxon>Dikarya</taxon>
        <taxon>Ascomycota</taxon>
        <taxon>Pezizomycotina</taxon>
        <taxon>Eurotiomycetes</taxon>
        <taxon>Eurotiomycetidae</taxon>
        <taxon>Eurotiales</taxon>
        <taxon>Aspergillaceae</taxon>
        <taxon>Aspergillus</taxon>
        <taxon>Aspergillus subgen. Circumdati</taxon>
    </lineage>
</organism>
<sequence length="89" mass="10243">MHTNKSIQHGPRIAKLRMMKPSQWRFRGWWAEGETRSSRDPGSQETLGMRWLSRSPMMTIATSLYGASLVHRVSDRLVVVIRSNSTRST</sequence>
<keyword evidence="2" id="KW-1185">Reference proteome</keyword>
<dbReference type="Proteomes" id="UP000249526">
    <property type="component" value="Unassembled WGS sequence"/>
</dbReference>
<dbReference type="GeneID" id="37163941"/>
<accession>A0A8G1VKM0</accession>
<evidence type="ECO:0000313" key="2">
    <source>
        <dbReference type="Proteomes" id="UP000249526"/>
    </source>
</evidence>
<reference evidence="1 2" key="1">
    <citation type="submission" date="2018-02" db="EMBL/GenBank/DDBJ databases">
        <title>The genomes of Aspergillus section Nigri reveals drivers in fungal speciation.</title>
        <authorList>
            <consortium name="DOE Joint Genome Institute"/>
            <person name="Vesth T.C."/>
            <person name="Nybo J."/>
            <person name="Theobald S."/>
            <person name="Brandl J."/>
            <person name="Frisvad J.C."/>
            <person name="Nielsen K.F."/>
            <person name="Lyhne E.K."/>
            <person name="Kogle M.E."/>
            <person name="Kuo A."/>
            <person name="Riley R."/>
            <person name="Clum A."/>
            <person name="Nolan M."/>
            <person name="Lipzen A."/>
            <person name="Salamov A."/>
            <person name="Henrissat B."/>
            <person name="Wiebenga A."/>
            <person name="De vries R.P."/>
            <person name="Grigoriev I.V."/>
            <person name="Mortensen U.H."/>
            <person name="Andersen M.R."/>
            <person name="Baker S.E."/>
        </authorList>
    </citation>
    <scope>NUCLEOTIDE SEQUENCE [LARGE SCALE GENOMIC DNA]</scope>
    <source>
        <strain evidence="1 2">CBS 112811</strain>
    </source>
</reference>
<name>A0A8G1VKM0_9EURO</name>
<evidence type="ECO:0000313" key="1">
    <source>
        <dbReference type="EMBL" id="RAH55432.1"/>
    </source>
</evidence>